<dbReference type="EMBL" id="CAJEWN010000113">
    <property type="protein sequence ID" value="CAD2165820.1"/>
    <property type="molecule type" value="Genomic_DNA"/>
</dbReference>
<name>A0A6V7VUQ3_MELEN</name>
<protein>
    <submittedName>
        <fullName evidence="2">Uncharacterized protein</fullName>
    </submittedName>
</protein>
<gene>
    <name evidence="1" type="ORF">MENT_LOCUS17407</name>
    <name evidence="2" type="ORF">MENT_LOCUS30627</name>
</gene>
<dbReference type="AlphaFoldDB" id="A0A6V7VUQ3"/>
<accession>A0A6V7VUQ3</accession>
<organism evidence="2 3">
    <name type="scientific">Meloidogyne enterolobii</name>
    <name type="common">Root-knot nematode worm</name>
    <name type="synonym">Meloidogyne mayaguensis</name>
    <dbReference type="NCBI Taxonomy" id="390850"/>
    <lineage>
        <taxon>Eukaryota</taxon>
        <taxon>Metazoa</taxon>
        <taxon>Ecdysozoa</taxon>
        <taxon>Nematoda</taxon>
        <taxon>Chromadorea</taxon>
        <taxon>Rhabditida</taxon>
        <taxon>Tylenchina</taxon>
        <taxon>Tylenchomorpha</taxon>
        <taxon>Tylenchoidea</taxon>
        <taxon>Meloidogynidae</taxon>
        <taxon>Meloidogyninae</taxon>
        <taxon>Meloidogyne</taxon>
    </lineage>
</organism>
<dbReference type="EMBL" id="CAJEWN010000324">
    <property type="protein sequence ID" value="CAD2178677.1"/>
    <property type="molecule type" value="Genomic_DNA"/>
</dbReference>
<reference evidence="2 3" key="1">
    <citation type="submission" date="2020-08" db="EMBL/GenBank/DDBJ databases">
        <authorList>
            <person name="Koutsovoulos G."/>
            <person name="Danchin GJ E."/>
        </authorList>
    </citation>
    <scope>NUCLEOTIDE SEQUENCE [LARGE SCALE GENOMIC DNA]</scope>
</reference>
<evidence type="ECO:0000313" key="2">
    <source>
        <dbReference type="EMBL" id="CAD2178677.1"/>
    </source>
</evidence>
<comment type="caution">
    <text evidence="2">The sequence shown here is derived from an EMBL/GenBank/DDBJ whole genome shotgun (WGS) entry which is preliminary data.</text>
</comment>
<evidence type="ECO:0000313" key="1">
    <source>
        <dbReference type="EMBL" id="CAD2165820.1"/>
    </source>
</evidence>
<evidence type="ECO:0000313" key="3">
    <source>
        <dbReference type="Proteomes" id="UP000580250"/>
    </source>
</evidence>
<proteinExistence type="predicted"/>
<sequence>MNIINSRLLPFKTINTKNQQIFIYIQQNNYTENESTGNTNLEQYKGKQSEIITIYEKEYHYPMSFTAWSILFVELLSWLRFAAEHEELMHSGPFESLVLACDHGRCTLIANVSLAKCLLAIWKS</sequence>
<dbReference type="Proteomes" id="UP000580250">
    <property type="component" value="Unassembled WGS sequence"/>
</dbReference>